<feature type="region of interest" description="Disordered" evidence="1">
    <location>
        <begin position="205"/>
        <end position="235"/>
    </location>
</feature>
<sequence>MQNLGRMHSNSSTTSMASLQTFFGVGEGQLLKERLKREQKSRDEQLYQQYLFIEQQIQDQQQDDTRSLKNSGENYGIYDSKAAAVLLSGMENADENIVESKTGTEKKASFAIGVAEDDDEESEISSPYGTVEKSNKDGFYAASTVKHYSNQPNLQNFLWQSDLPLTMNSPVLTRRTFPSAPYLPLKTMESVTKSSPSPTMKLLLNPNPNSSSAADMPELSSKTQKHKSVPSLGVKHGSAQQVQAAAIPIAKPSSGVSDVCAVAVAAGAAVPEVQAPLHATPTAAATSEADIQAAAAAARARGQNLPKNVPEFYKRLQDLRAHNIRHLTALRNQIDVLRAGSDDVVEYYEREMSTVAEKLRREEGYLVDFGRKEIYIDVKTLSLMLSSLPTFEPNRTSKKSHSHEYPHTQDHIRRTKSNAHMSNHTAVVSAAALARQEPIGAKQRIAGTVDQQVAAVAKINIPRNRRVVDMLNVPQEQQQQQQKYQHDYHQPRQQRKQQQINMDPVGSPLTKQANISVMKKTPGPAIFSTVSAIVPLNTNIEEDYDSFEDRDGELVPVAAPSESTTVFGDSSSSSSDRN</sequence>
<feature type="region of interest" description="Disordered" evidence="1">
    <location>
        <begin position="557"/>
        <end position="578"/>
    </location>
</feature>
<dbReference type="AlphaFoldDB" id="A0AAD5SP12"/>
<dbReference type="EMBL" id="JADGJH010003617">
    <property type="protein sequence ID" value="KAJ3089810.1"/>
    <property type="molecule type" value="Genomic_DNA"/>
</dbReference>
<gene>
    <name evidence="2" type="ORF">HK100_007645</name>
</gene>
<evidence type="ECO:0000313" key="2">
    <source>
        <dbReference type="EMBL" id="KAJ3089810.1"/>
    </source>
</evidence>
<feature type="region of interest" description="Disordered" evidence="1">
    <location>
        <begin position="474"/>
        <end position="508"/>
    </location>
</feature>
<dbReference type="Proteomes" id="UP001211907">
    <property type="component" value="Unassembled WGS sequence"/>
</dbReference>
<accession>A0AAD5SP12</accession>
<organism evidence="2 3">
    <name type="scientific">Physocladia obscura</name>
    <dbReference type="NCBI Taxonomy" id="109957"/>
    <lineage>
        <taxon>Eukaryota</taxon>
        <taxon>Fungi</taxon>
        <taxon>Fungi incertae sedis</taxon>
        <taxon>Chytridiomycota</taxon>
        <taxon>Chytridiomycota incertae sedis</taxon>
        <taxon>Chytridiomycetes</taxon>
        <taxon>Chytridiales</taxon>
        <taxon>Chytriomycetaceae</taxon>
        <taxon>Physocladia</taxon>
    </lineage>
</organism>
<protein>
    <submittedName>
        <fullName evidence="2">Uncharacterized protein</fullName>
    </submittedName>
</protein>
<proteinExistence type="predicted"/>
<name>A0AAD5SP12_9FUNG</name>
<comment type="caution">
    <text evidence="2">The sequence shown here is derived from an EMBL/GenBank/DDBJ whole genome shotgun (WGS) entry which is preliminary data.</text>
</comment>
<reference evidence="2" key="1">
    <citation type="submission" date="2020-05" db="EMBL/GenBank/DDBJ databases">
        <title>Phylogenomic resolution of chytrid fungi.</title>
        <authorList>
            <person name="Stajich J.E."/>
            <person name="Amses K."/>
            <person name="Simmons R."/>
            <person name="Seto K."/>
            <person name="Myers J."/>
            <person name="Bonds A."/>
            <person name="Quandt C.A."/>
            <person name="Barry K."/>
            <person name="Liu P."/>
            <person name="Grigoriev I."/>
            <person name="Longcore J.E."/>
            <person name="James T.Y."/>
        </authorList>
    </citation>
    <scope>NUCLEOTIDE SEQUENCE</scope>
    <source>
        <strain evidence="2">JEL0513</strain>
    </source>
</reference>
<evidence type="ECO:0000313" key="3">
    <source>
        <dbReference type="Proteomes" id="UP001211907"/>
    </source>
</evidence>
<evidence type="ECO:0000256" key="1">
    <source>
        <dbReference type="SAM" id="MobiDB-lite"/>
    </source>
</evidence>
<keyword evidence="3" id="KW-1185">Reference proteome</keyword>